<dbReference type="AlphaFoldDB" id="A0A9J5W8J6"/>
<reference evidence="1 2" key="1">
    <citation type="submission" date="2020-09" db="EMBL/GenBank/DDBJ databases">
        <title>De no assembly of potato wild relative species, Solanum commersonii.</title>
        <authorList>
            <person name="Cho K."/>
        </authorList>
    </citation>
    <scope>NUCLEOTIDE SEQUENCE [LARGE SCALE GENOMIC DNA]</scope>
    <source>
        <strain evidence="1">LZ3.2</strain>
        <tissue evidence="1">Leaf</tissue>
    </source>
</reference>
<proteinExistence type="predicted"/>
<dbReference type="Proteomes" id="UP000824120">
    <property type="component" value="Chromosome 12"/>
</dbReference>
<accession>A0A9J5W8J6</accession>
<name>A0A9J5W8J6_SOLCO</name>
<keyword evidence="2" id="KW-1185">Reference proteome</keyword>
<dbReference type="EMBL" id="JACXVP010000012">
    <property type="protein sequence ID" value="KAG5571326.1"/>
    <property type="molecule type" value="Genomic_DNA"/>
</dbReference>
<comment type="caution">
    <text evidence="1">The sequence shown here is derived from an EMBL/GenBank/DDBJ whole genome shotgun (WGS) entry which is preliminary data.</text>
</comment>
<organism evidence="1 2">
    <name type="scientific">Solanum commersonii</name>
    <name type="common">Commerson's wild potato</name>
    <name type="synonym">Commerson's nightshade</name>
    <dbReference type="NCBI Taxonomy" id="4109"/>
    <lineage>
        <taxon>Eukaryota</taxon>
        <taxon>Viridiplantae</taxon>
        <taxon>Streptophyta</taxon>
        <taxon>Embryophyta</taxon>
        <taxon>Tracheophyta</taxon>
        <taxon>Spermatophyta</taxon>
        <taxon>Magnoliopsida</taxon>
        <taxon>eudicotyledons</taxon>
        <taxon>Gunneridae</taxon>
        <taxon>Pentapetalae</taxon>
        <taxon>asterids</taxon>
        <taxon>lamiids</taxon>
        <taxon>Solanales</taxon>
        <taxon>Solanaceae</taxon>
        <taxon>Solanoideae</taxon>
        <taxon>Solaneae</taxon>
        <taxon>Solanum</taxon>
    </lineage>
</organism>
<sequence length="69" mass="8012">MIKLGGWPTSRKDYNRITMGVMMWFGRIPIGEVLITRKNVDSVECCCYHAKVQETFNQLLIEFPYAKAI</sequence>
<protein>
    <submittedName>
        <fullName evidence="1">Uncharacterized protein</fullName>
    </submittedName>
</protein>
<gene>
    <name evidence="1" type="ORF">H5410_061092</name>
</gene>
<evidence type="ECO:0000313" key="2">
    <source>
        <dbReference type="Proteomes" id="UP000824120"/>
    </source>
</evidence>
<evidence type="ECO:0000313" key="1">
    <source>
        <dbReference type="EMBL" id="KAG5571326.1"/>
    </source>
</evidence>